<comment type="caution">
    <text evidence="6">The sequence shown here is derived from an EMBL/GenBank/DDBJ whole genome shotgun (WGS) entry which is preliminary data.</text>
</comment>
<feature type="transmembrane region" description="Helical" evidence="5">
    <location>
        <begin position="144"/>
        <end position="165"/>
    </location>
</feature>
<name>A0A8S8ZGJ1_SORMA</name>
<dbReference type="GO" id="GO:0022857">
    <property type="term" value="F:transmembrane transporter activity"/>
    <property type="evidence" value="ECO:0007669"/>
    <property type="project" value="TreeGrafter"/>
</dbReference>
<evidence type="ECO:0000256" key="4">
    <source>
        <dbReference type="ARBA" id="ARBA00023136"/>
    </source>
</evidence>
<dbReference type="AlphaFoldDB" id="A0A8S8ZGJ1"/>
<dbReference type="OMA" id="LLWERPP"/>
<protein>
    <submittedName>
        <fullName evidence="6">Uncharacterized protein</fullName>
    </submittedName>
</protein>
<gene>
    <name evidence="6" type="ORF">SMACR_12079</name>
</gene>
<feature type="transmembrane region" description="Helical" evidence="5">
    <location>
        <begin position="35"/>
        <end position="56"/>
    </location>
</feature>
<keyword evidence="3 5" id="KW-1133">Transmembrane helix</keyword>
<dbReference type="SUPFAM" id="SSF103473">
    <property type="entry name" value="MFS general substrate transporter"/>
    <property type="match status" value="1"/>
</dbReference>
<evidence type="ECO:0000256" key="5">
    <source>
        <dbReference type="SAM" id="Phobius"/>
    </source>
</evidence>
<dbReference type="InterPro" id="IPR036259">
    <property type="entry name" value="MFS_trans_sf"/>
</dbReference>
<keyword evidence="4 5" id="KW-0472">Membrane</keyword>
<feature type="transmembrane region" description="Helical" evidence="5">
    <location>
        <begin position="62"/>
        <end position="83"/>
    </location>
</feature>
<proteinExistence type="predicted"/>
<comment type="subcellular location">
    <subcellularLocation>
        <location evidence="1">Membrane</location>
        <topology evidence="1">Multi-pass membrane protein</topology>
    </subcellularLocation>
</comment>
<dbReference type="GO" id="GO:0005886">
    <property type="term" value="C:plasma membrane"/>
    <property type="evidence" value="ECO:0007669"/>
    <property type="project" value="TreeGrafter"/>
</dbReference>
<sequence length="266" mass="28327">MGQGAGLLAPFAQSSAFFIGFPFTAIVVNTPQTGIALLPLLLLSPVATAVSGYLTSNRNVPPVYVILAESVFQLIGVGLTCVLPTLPVKADTRVPASQHGFEAIMGIGFGLTISTILTLAPLVVNPVDLPVMMGAVTQVRVLGGTISLAVWYVSSFYTILHVAAFRNLSFLTESQLNYSSILFNNHVKSKLPGLLDPSRIAEISESLSATQNLPSDEQIAVRTVYAEGYNKQNILQAAFSGIAFLSCLLLWEKNSQATDIPTIKTT</sequence>
<dbReference type="PANTHER" id="PTHR23501:SF43">
    <property type="entry name" value="MULTIDRUG TRANSPORTER, PUTATIVE (AFU_ORTHOLOGUE AFUA_6G03040)-RELATED"/>
    <property type="match status" value="1"/>
</dbReference>
<dbReference type="PANTHER" id="PTHR23501">
    <property type="entry name" value="MAJOR FACILITATOR SUPERFAMILY"/>
    <property type="match status" value="1"/>
</dbReference>
<feature type="transmembrane region" description="Helical" evidence="5">
    <location>
        <begin position="103"/>
        <end position="124"/>
    </location>
</feature>
<dbReference type="EMBL" id="NMPR01000225">
    <property type="protein sequence ID" value="KAA8627886.1"/>
    <property type="molecule type" value="Genomic_DNA"/>
</dbReference>
<accession>A0A8S8ZGJ1</accession>
<evidence type="ECO:0000313" key="7">
    <source>
        <dbReference type="Proteomes" id="UP000433876"/>
    </source>
</evidence>
<organism evidence="6 7">
    <name type="scientific">Sordaria macrospora</name>
    <dbReference type="NCBI Taxonomy" id="5147"/>
    <lineage>
        <taxon>Eukaryota</taxon>
        <taxon>Fungi</taxon>
        <taxon>Dikarya</taxon>
        <taxon>Ascomycota</taxon>
        <taxon>Pezizomycotina</taxon>
        <taxon>Sordariomycetes</taxon>
        <taxon>Sordariomycetidae</taxon>
        <taxon>Sordariales</taxon>
        <taxon>Sordariaceae</taxon>
        <taxon>Sordaria</taxon>
    </lineage>
</organism>
<feature type="transmembrane region" description="Helical" evidence="5">
    <location>
        <begin position="6"/>
        <end position="28"/>
    </location>
</feature>
<keyword evidence="2 5" id="KW-0812">Transmembrane</keyword>
<evidence type="ECO:0000256" key="2">
    <source>
        <dbReference type="ARBA" id="ARBA00022692"/>
    </source>
</evidence>
<dbReference type="VEuPathDB" id="FungiDB:SMAC_12079"/>
<evidence type="ECO:0000313" key="6">
    <source>
        <dbReference type="EMBL" id="KAA8627886.1"/>
    </source>
</evidence>
<reference evidence="6 7" key="1">
    <citation type="submission" date="2017-07" db="EMBL/GenBank/DDBJ databases">
        <title>Genome sequence of the Sordaria macrospora wild type strain R19027.</title>
        <authorList>
            <person name="Nowrousian M."/>
            <person name="Teichert I."/>
            <person name="Kueck U."/>
        </authorList>
    </citation>
    <scope>NUCLEOTIDE SEQUENCE [LARGE SCALE GENOMIC DNA]</scope>
    <source>
        <strain evidence="6 7">R19027</strain>
        <tissue evidence="6">Mycelium</tissue>
    </source>
</reference>
<feature type="transmembrane region" description="Helical" evidence="5">
    <location>
        <begin position="234"/>
        <end position="251"/>
    </location>
</feature>
<dbReference type="Proteomes" id="UP000433876">
    <property type="component" value="Unassembled WGS sequence"/>
</dbReference>
<evidence type="ECO:0000256" key="1">
    <source>
        <dbReference type="ARBA" id="ARBA00004141"/>
    </source>
</evidence>
<evidence type="ECO:0000256" key="3">
    <source>
        <dbReference type="ARBA" id="ARBA00022989"/>
    </source>
</evidence>